<keyword evidence="2" id="KW-1185">Reference proteome</keyword>
<organism evidence="1 2">
    <name type="scientific">Crenothrix polyspora</name>
    <dbReference type="NCBI Taxonomy" id="360316"/>
    <lineage>
        <taxon>Bacteria</taxon>
        <taxon>Pseudomonadati</taxon>
        <taxon>Pseudomonadota</taxon>
        <taxon>Gammaproteobacteria</taxon>
        <taxon>Methylococcales</taxon>
        <taxon>Crenotrichaceae</taxon>
        <taxon>Crenothrix</taxon>
    </lineage>
</organism>
<dbReference type="OrthoDB" id="6630285at2"/>
<dbReference type="Proteomes" id="UP000195667">
    <property type="component" value="Unassembled WGS sequence"/>
</dbReference>
<accession>A0A1R4HBJ0</accession>
<sequence>MSTMMGSLARPEPFFIEHGGYFLHGDLLPKDTDKLPEILFLHETLGNGRAEFLLLRQILWELYGLSSCAFDFIGYASLGKSLSLPLSERVAQTSDVVHACFDLQAFNVVAVANSAEIASCLTEIFPISHWVAINPAVDCKLLGNSRWQRIDMPVEAGKTLSYLNNNITLLAKIAAKINALLGVKPQIN</sequence>
<dbReference type="SUPFAM" id="SSF53474">
    <property type="entry name" value="alpha/beta-Hydrolases"/>
    <property type="match status" value="1"/>
</dbReference>
<dbReference type="AlphaFoldDB" id="A0A1R4HBJ0"/>
<protein>
    <submittedName>
        <fullName evidence="1">Uncharacterized protein</fullName>
    </submittedName>
</protein>
<name>A0A1R4HBJ0_9GAMM</name>
<dbReference type="EMBL" id="FUKI01000117">
    <property type="protein sequence ID" value="SJM93240.1"/>
    <property type="molecule type" value="Genomic_DNA"/>
</dbReference>
<gene>
    <name evidence="1" type="ORF">CRENPOLYSF1_410024</name>
</gene>
<dbReference type="InterPro" id="IPR029058">
    <property type="entry name" value="AB_hydrolase_fold"/>
</dbReference>
<evidence type="ECO:0000313" key="1">
    <source>
        <dbReference type="EMBL" id="SJM93240.1"/>
    </source>
</evidence>
<evidence type="ECO:0000313" key="2">
    <source>
        <dbReference type="Proteomes" id="UP000195667"/>
    </source>
</evidence>
<proteinExistence type="predicted"/>
<dbReference type="RefSeq" id="WP_140396836.1">
    <property type="nucleotide sequence ID" value="NZ_FUKI01000117.1"/>
</dbReference>
<reference evidence="2" key="1">
    <citation type="submission" date="2017-02" db="EMBL/GenBank/DDBJ databases">
        <authorList>
            <person name="Daims H."/>
        </authorList>
    </citation>
    <scope>NUCLEOTIDE SEQUENCE [LARGE SCALE GENOMIC DNA]</scope>
</reference>